<dbReference type="Gene3D" id="3.30.1150.10">
    <property type="match status" value="1"/>
</dbReference>
<evidence type="ECO:0000256" key="4">
    <source>
        <dbReference type="ARBA" id="ARBA00023136"/>
    </source>
</evidence>
<dbReference type="EMBL" id="CP060394">
    <property type="protein sequence ID" value="QNI31380.1"/>
    <property type="molecule type" value="Genomic_DNA"/>
</dbReference>
<gene>
    <name evidence="7" type="ORF">H7849_20210</name>
</gene>
<feature type="region of interest" description="Disordered" evidence="5">
    <location>
        <begin position="111"/>
        <end position="246"/>
    </location>
</feature>
<dbReference type="NCBIfam" id="TIGR01352">
    <property type="entry name" value="tonB_Cterm"/>
    <property type="match status" value="1"/>
</dbReference>
<dbReference type="SUPFAM" id="SSF74653">
    <property type="entry name" value="TolA/TonB C-terminal domain"/>
    <property type="match status" value="1"/>
</dbReference>
<evidence type="ECO:0000313" key="8">
    <source>
        <dbReference type="Proteomes" id="UP000515312"/>
    </source>
</evidence>
<dbReference type="Proteomes" id="UP000515312">
    <property type="component" value="Chromosome"/>
</dbReference>
<feature type="compositionally biased region" description="Low complexity" evidence="5">
    <location>
        <begin position="209"/>
        <end position="221"/>
    </location>
</feature>
<evidence type="ECO:0000256" key="6">
    <source>
        <dbReference type="SAM" id="Phobius"/>
    </source>
</evidence>
<evidence type="ECO:0000256" key="3">
    <source>
        <dbReference type="ARBA" id="ARBA00022989"/>
    </source>
</evidence>
<feature type="compositionally biased region" description="Low complexity" evidence="5">
    <location>
        <begin position="155"/>
        <end position="171"/>
    </location>
</feature>
<evidence type="ECO:0000313" key="7">
    <source>
        <dbReference type="EMBL" id="QNI31380.1"/>
    </source>
</evidence>
<feature type="region of interest" description="Disordered" evidence="5">
    <location>
        <begin position="1"/>
        <end position="24"/>
    </location>
</feature>
<feature type="compositionally biased region" description="Pro residues" evidence="5">
    <location>
        <begin position="172"/>
        <end position="181"/>
    </location>
</feature>
<comment type="subcellular location">
    <subcellularLocation>
        <location evidence="1">Membrane</location>
        <topology evidence="1">Single-pass membrane protein</topology>
    </subcellularLocation>
</comment>
<feature type="transmembrane region" description="Helical" evidence="6">
    <location>
        <begin position="53"/>
        <end position="71"/>
    </location>
</feature>
<dbReference type="InterPro" id="IPR006260">
    <property type="entry name" value="TonB/TolA_C"/>
</dbReference>
<name>A0A7G8BFR0_9BACT</name>
<protein>
    <submittedName>
        <fullName evidence="7">TonB family protein</fullName>
    </submittedName>
</protein>
<keyword evidence="8" id="KW-1185">Reference proteome</keyword>
<dbReference type="RefSeq" id="WP_186741967.1">
    <property type="nucleotide sequence ID" value="NZ_CP060394.1"/>
</dbReference>
<sequence>MPITEVPTDPAGAPPEPPRKSRRSRYENLEHHELLQVMDDLQDERGRARLREFFWISIIVHMIIFWFLLYGPKYVWHRNIRVVDPSEILKQREKELTYLDLPDALKKIKPKQSDVISDQNRTAESKKPTLDKKTLQQLQAMRRAGPPAPSPVPAPQMGQTPQPAPQQQAQSTPPPPQPMPQQRPSQPLQNDDQAKLEAPKPATRPDFSTATTAGQAIQQAARNAMRPGQTGGGGDMGANAPSQHPGDSGAVDILSDTMGVDFGPYIRRIIYDTERSWWPIIPESAQPPLLKQGKVGIRFRILPDGSVKQMILEFPSGDVALDHAAWGGITGASPYPPLPKEFKGPFLELRFYFLYNIRPDE</sequence>
<organism evidence="7 8">
    <name type="scientific">Alloacidobacterium dinghuense</name>
    <dbReference type="NCBI Taxonomy" id="2763107"/>
    <lineage>
        <taxon>Bacteria</taxon>
        <taxon>Pseudomonadati</taxon>
        <taxon>Acidobacteriota</taxon>
        <taxon>Terriglobia</taxon>
        <taxon>Terriglobales</taxon>
        <taxon>Acidobacteriaceae</taxon>
        <taxon>Alloacidobacterium</taxon>
    </lineage>
</organism>
<dbReference type="AlphaFoldDB" id="A0A7G8BFR0"/>
<dbReference type="GO" id="GO:0016020">
    <property type="term" value="C:membrane"/>
    <property type="evidence" value="ECO:0007669"/>
    <property type="project" value="UniProtKB-SubCell"/>
</dbReference>
<proteinExistence type="predicted"/>
<feature type="compositionally biased region" description="Basic and acidic residues" evidence="5">
    <location>
        <begin position="121"/>
        <end position="134"/>
    </location>
</feature>
<evidence type="ECO:0000256" key="1">
    <source>
        <dbReference type="ARBA" id="ARBA00004167"/>
    </source>
</evidence>
<accession>A0A7G8BFR0</accession>
<dbReference type="KEGG" id="adin:H7849_20210"/>
<keyword evidence="3 6" id="KW-1133">Transmembrane helix</keyword>
<evidence type="ECO:0000256" key="2">
    <source>
        <dbReference type="ARBA" id="ARBA00022692"/>
    </source>
</evidence>
<keyword evidence="4 6" id="KW-0472">Membrane</keyword>
<keyword evidence="2 6" id="KW-0812">Transmembrane</keyword>
<evidence type="ECO:0000256" key="5">
    <source>
        <dbReference type="SAM" id="MobiDB-lite"/>
    </source>
</evidence>
<reference evidence="7 8" key="1">
    <citation type="submission" date="2020-08" db="EMBL/GenBank/DDBJ databases">
        <title>Edaphobacter telluris sp. nov. and Acidobacterium dinghuensis sp. nov., two acidobacteria isolated from forest soil.</title>
        <authorList>
            <person name="Fu J."/>
            <person name="Qiu L."/>
        </authorList>
    </citation>
    <scope>NUCLEOTIDE SEQUENCE [LARGE SCALE GENOMIC DNA]</scope>
    <source>
        <strain evidence="7">4Y35</strain>
    </source>
</reference>